<dbReference type="PANTHER" id="PTHR34207:SF2">
    <property type="entry name" value="PROTEIN BIC1"/>
    <property type="match status" value="1"/>
</dbReference>
<name>A0A328DFE8_9ASTE</name>
<accession>A0A328DFE8</accession>
<feature type="region of interest" description="Disordered" evidence="1">
    <location>
        <begin position="72"/>
        <end position="91"/>
    </location>
</feature>
<dbReference type="PANTHER" id="PTHR34207">
    <property type="entry name" value="PROTEIN BIC1"/>
    <property type="match status" value="1"/>
</dbReference>
<dbReference type="InterPro" id="IPR040374">
    <property type="entry name" value="BIC"/>
</dbReference>
<keyword evidence="4" id="KW-1185">Reference proteome</keyword>
<evidence type="ECO:0000313" key="3">
    <source>
        <dbReference type="EMBL" id="RAL44592.1"/>
    </source>
</evidence>
<evidence type="ECO:0000313" key="4">
    <source>
        <dbReference type="Proteomes" id="UP000249390"/>
    </source>
</evidence>
<keyword evidence="2" id="KW-0472">Membrane</keyword>
<feature type="transmembrane region" description="Helical" evidence="2">
    <location>
        <begin position="6"/>
        <end position="28"/>
    </location>
</feature>
<evidence type="ECO:0000256" key="1">
    <source>
        <dbReference type="SAM" id="MobiDB-lite"/>
    </source>
</evidence>
<comment type="caution">
    <text evidence="3">The sequence shown here is derived from an EMBL/GenBank/DDBJ whole genome shotgun (WGS) entry which is preliminary data.</text>
</comment>
<sequence length="170" mass="19022">MYVLLIYHLFSLTPLLALFLLIIIIIIITSPQLNILATCMINSSMNHKNLHGGDDDNKKEPINRYVTIYSGEEGGEARERPAGAVEEEGDGDIPARERLKRHRREVAGRVWVPEMWGQEELLKDWVDSSCAFDASWMNASIILARSALVEAAGRTTPPQQPRRPASAATR</sequence>
<dbReference type="AlphaFoldDB" id="A0A328DFE8"/>
<dbReference type="EMBL" id="NQVE01000142">
    <property type="protein sequence ID" value="RAL44592.1"/>
    <property type="molecule type" value="Genomic_DNA"/>
</dbReference>
<dbReference type="GO" id="GO:0009785">
    <property type="term" value="P:blue light signaling pathway"/>
    <property type="evidence" value="ECO:0007669"/>
    <property type="project" value="InterPro"/>
</dbReference>
<proteinExistence type="predicted"/>
<dbReference type="Proteomes" id="UP000249390">
    <property type="component" value="Unassembled WGS sequence"/>
</dbReference>
<gene>
    <name evidence="3" type="ORF">DM860_003351</name>
</gene>
<keyword evidence="2" id="KW-0812">Transmembrane</keyword>
<dbReference type="CDD" id="cd22645">
    <property type="entry name" value="BIC1_CID"/>
    <property type="match status" value="1"/>
</dbReference>
<evidence type="ECO:0008006" key="5">
    <source>
        <dbReference type="Google" id="ProtNLM"/>
    </source>
</evidence>
<protein>
    <recommendedName>
        <fullName evidence="5">Protein BIC1</fullName>
    </recommendedName>
</protein>
<evidence type="ECO:0000256" key="2">
    <source>
        <dbReference type="SAM" id="Phobius"/>
    </source>
</evidence>
<organism evidence="3 4">
    <name type="scientific">Cuscuta australis</name>
    <dbReference type="NCBI Taxonomy" id="267555"/>
    <lineage>
        <taxon>Eukaryota</taxon>
        <taxon>Viridiplantae</taxon>
        <taxon>Streptophyta</taxon>
        <taxon>Embryophyta</taxon>
        <taxon>Tracheophyta</taxon>
        <taxon>Spermatophyta</taxon>
        <taxon>Magnoliopsida</taxon>
        <taxon>eudicotyledons</taxon>
        <taxon>Gunneridae</taxon>
        <taxon>Pentapetalae</taxon>
        <taxon>asterids</taxon>
        <taxon>lamiids</taxon>
        <taxon>Solanales</taxon>
        <taxon>Convolvulaceae</taxon>
        <taxon>Cuscuteae</taxon>
        <taxon>Cuscuta</taxon>
        <taxon>Cuscuta subgen. Grammica</taxon>
        <taxon>Cuscuta sect. Cleistogrammica</taxon>
    </lineage>
</organism>
<reference evidence="3 4" key="1">
    <citation type="submission" date="2018-06" db="EMBL/GenBank/DDBJ databases">
        <title>The Genome of Cuscuta australis (Dodder) Provides Insight into the Evolution of Plant Parasitism.</title>
        <authorList>
            <person name="Liu H."/>
        </authorList>
    </citation>
    <scope>NUCLEOTIDE SEQUENCE [LARGE SCALE GENOMIC DNA]</scope>
    <source>
        <strain evidence="4">cv. Yunnan</strain>
        <tissue evidence="3">Vines</tissue>
    </source>
</reference>
<keyword evidence="2" id="KW-1133">Transmembrane helix</keyword>